<organism evidence="3 4">
    <name type="scientific">Daphnia galeata</name>
    <dbReference type="NCBI Taxonomy" id="27404"/>
    <lineage>
        <taxon>Eukaryota</taxon>
        <taxon>Metazoa</taxon>
        <taxon>Ecdysozoa</taxon>
        <taxon>Arthropoda</taxon>
        <taxon>Crustacea</taxon>
        <taxon>Branchiopoda</taxon>
        <taxon>Diplostraca</taxon>
        <taxon>Cladocera</taxon>
        <taxon>Anomopoda</taxon>
        <taxon>Daphniidae</taxon>
        <taxon>Daphnia</taxon>
    </lineage>
</organism>
<reference evidence="3" key="1">
    <citation type="submission" date="2021-11" db="EMBL/GenBank/DDBJ databases">
        <authorList>
            <person name="Schell T."/>
        </authorList>
    </citation>
    <scope>NUCLEOTIDE SEQUENCE</scope>
    <source>
        <strain evidence="3">M5</strain>
    </source>
</reference>
<name>A0A8J2RMJ4_9CRUS</name>
<dbReference type="GO" id="GO:0032465">
    <property type="term" value="P:regulation of cytokinesis"/>
    <property type="evidence" value="ECO:0007669"/>
    <property type="project" value="InterPro"/>
</dbReference>
<dbReference type="GO" id="GO:0007099">
    <property type="term" value="P:centriole replication"/>
    <property type="evidence" value="ECO:0007669"/>
    <property type="project" value="InterPro"/>
</dbReference>
<dbReference type="GO" id="GO:0005814">
    <property type="term" value="C:centriole"/>
    <property type="evidence" value="ECO:0007669"/>
    <property type="project" value="InterPro"/>
</dbReference>
<feature type="compositionally biased region" description="Low complexity" evidence="2">
    <location>
        <begin position="164"/>
        <end position="176"/>
    </location>
</feature>
<feature type="region of interest" description="Disordered" evidence="2">
    <location>
        <begin position="156"/>
        <end position="189"/>
    </location>
</feature>
<feature type="compositionally biased region" description="Polar residues" evidence="2">
    <location>
        <begin position="177"/>
        <end position="189"/>
    </location>
</feature>
<dbReference type="EMBL" id="CAKKLH010000094">
    <property type="protein sequence ID" value="CAH0102836.1"/>
    <property type="molecule type" value="Genomic_DNA"/>
</dbReference>
<dbReference type="GO" id="GO:0032053">
    <property type="term" value="P:ciliary basal body organization"/>
    <property type="evidence" value="ECO:0007669"/>
    <property type="project" value="TreeGrafter"/>
</dbReference>
<gene>
    <name evidence="3" type="ORF">DGAL_LOCUS5360</name>
</gene>
<proteinExistence type="predicted"/>
<feature type="compositionally biased region" description="Polar residues" evidence="2">
    <location>
        <begin position="555"/>
        <end position="582"/>
    </location>
</feature>
<dbReference type="InterPro" id="IPR033207">
    <property type="entry name" value="CCP110"/>
</dbReference>
<evidence type="ECO:0000313" key="3">
    <source>
        <dbReference type="EMBL" id="CAH0102836.1"/>
    </source>
</evidence>
<dbReference type="GO" id="GO:1903723">
    <property type="term" value="P:negative regulation of centriole elongation"/>
    <property type="evidence" value="ECO:0007669"/>
    <property type="project" value="TreeGrafter"/>
</dbReference>
<keyword evidence="4" id="KW-1185">Reference proteome</keyword>
<comment type="caution">
    <text evidence="3">The sequence shown here is derived from an EMBL/GenBank/DDBJ whole genome shotgun (WGS) entry which is preliminary data.</text>
</comment>
<feature type="region of interest" description="Disordered" evidence="2">
    <location>
        <begin position="528"/>
        <end position="604"/>
    </location>
</feature>
<feature type="compositionally biased region" description="Polar residues" evidence="2">
    <location>
        <begin position="308"/>
        <end position="320"/>
    </location>
</feature>
<dbReference type="Proteomes" id="UP000789390">
    <property type="component" value="Unassembled WGS sequence"/>
</dbReference>
<evidence type="ECO:0000256" key="2">
    <source>
        <dbReference type="SAM" id="MobiDB-lite"/>
    </source>
</evidence>
<evidence type="ECO:0000313" key="4">
    <source>
        <dbReference type="Proteomes" id="UP000789390"/>
    </source>
</evidence>
<dbReference type="Pfam" id="PF16025">
    <property type="entry name" value="CaM_bind"/>
    <property type="match status" value="1"/>
</dbReference>
<keyword evidence="1" id="KW-0175">Coiled coil</keyword>
<protein>
    <recommendedName>
        <fullName evidence="5">Centriolar coiled-coil protein of 110 kDa</fullName>
    </recommendedName>
</protein>
<evidence type="ECO:0008006" key="5">
    <source>
        <dbReference type="Google" id="ProtNLM"/>
    </source>
</evidence>
<feature type="coiled-coil region" evidence="1">
    <location>
        <begin position="357"/>
        <end position="388"/>
    </location>
</feature>
<evidence type="ECO:0000256" key="1">
    <source>
        <dbReference type="SAM" id="Coils"/>
    </source>
</evidence>
<feature type="compositionally biased region" description="Low complexity" evidence="2">
    <location>
        <begin position="589"/>
        <end position="603"/>
    </location>
</feature>
<dbReference type="AlphaFoldDB" id="A0A8J2RMJ4"/>
<accession>A0A8J2RMJ4</accession>
<sequence length="649" mass="73074">MLNTNAIEYRYVSCIRVEGKPILPPLLDDDKRREMQKIRDEAIAIESKLKEKRRAQLMEQVQIILDKCVTLDELNVSKVTPSKYRLISEPLLQTPVRINSSLSEPTKKKLPVTSYSLPSTPLLDEISIENLHQKFLSMKQDCKDISISESSAVSTDLGPYMQNSDSDSSLADSESSTPRALSISDTDVSTSLDCSTPIKSQRLRRLSYTLEAPSPVLLKMMQNKAAQDEKLAVVNVPRLNLYDSDDLVKNDTIDVEASNQNKSMINHVPSTQRSAAISDKISTSEDNSTRNLVNLNLRPRSSEDIVNGNLNGKPTINTPEKPNKSQVEHISIICDNNGNSPRTQDVHKNGNFVEEFLMQQQKLMNELLEKQAKEQERLVQLFKEQEEQLVMQMQAQTMQQPVVPKSKSPVCRNLKRSFDRSAKARSLFESGHLSALVRGYLTRRLMTTDRVQSIIQTIRDTTTCLKELNQGSLAILPSDVELHKRLLQQLNGAIHALHDIFFEWDVNDRMLVIARDREKKVGQMIVTGMPIRMRPRSRSLSSATVKSLERKLTRLESQNSSRPSSASTAHPRTSPSSMASSTADRKRSPSSSGSFSSFSAAPSNGKSTLISTRFLLHLLPMDHYTARTNIRPRPENLGVVDLLIYYYLK</sequence>
<feature type="region of interest" description="Disordered" evidence="2">
    <location>
        <begin position="304"/>
        <end position="325"/>
    </location>
</feature>
<dbReference type="OrthoDB" id="6348160at2759"/>
<dbReference type="PANTHER" id="PTHR13594:SF1">
    <property type="entry name" value="CENTRIOLAR COILED-COIL PROTEIN OF 110 KDA"/>
    <property type="match status" value="1"/>
</dbReference>
<dbReference type="PANTHER" id="PTHR13594">
    <property type="entry name" value="CENTRIOLAR COILED-COIL PROTEIN OF 110 KDA"/>
    <property type="match status" value="1"/>
</dbReference>